<dbReference type="EMBL" id="JAUIZM010000011">
    <property type="protein sequence ID" value="KAK1354289.1"/>
    <property type="molecule type" value="Genomic_DNA"/>
</dbReference>
<dbReference type="GO" id="GO:0008234">
    <property type="term" value="F:cysteine-type peptidase activity"/>
    <property type="evidence" value="ECO:0007669"/>
    <property type="project" value="InterPro"/>
</dbReference>
<reference evidence="3" key="2">
    <citation type="submission" date="2023-05" db="EMBL/GenBank/DDBJ databases">
        <authorList>
            <person name="Schelkunov M.I."/>
        </authorList>
    </citation>
    <scope>NUCLEOTIDE SEQUENCE</scope>
    <source>
        <strain evidence="3">Hsosn_3</strain>
        <tissue evidence="3">Leaf</tissue>
    </source>
</reference>
<dbReference type="InterPro" id="IPR013128">
    <property type="entry name" value="Peptidase_C1A"/>
</dbReference>
<dbReference type="Gene3D" id="3.90.70.10">
    <property type="entry name" value="Cysteine proteinases"/>
    <property type="match status" value="1"/>
</dbReference>
<dbReference type="GO" id="GO:0006508">
    <property type="term" value="P:proteolysis"/>
    <property type="evidence" value="ECO:0007669"/>
    <property type="project" value="InterPro"/>
</dbReference>
<name>A0AAD8LZQ0_9APIA</name>
<keyword evidence="4" id="KW-1185">Reference proteome</keyword>
<organism evidence="3 4">
    <name type="scientific">Heracleum sosnowskyi</name>
    <dbReference type="NCBI Taxonomy" id="360622"/>
    <lineage>
        <taxon>Eukaryota</taxon>
        <taxon>Viridiplantae</taxon>
        <taxon>Streptophyta</taxon>
        <taxon>Embryophyta</taxon>
        <taxon>Tracheophyta</taxon>
        <taxon>Spermatophyta</taxon>
        <taxon>Magnoliopsida</taxon>
        <taxon>eudicotyledons</taxon>
        <taxon>Gunneridae</taxon>
        <taxon>Pentapetalae</taxon>
        <taxon>asterids</taxon>
        <taxon>campanulids</taxon>
        <taxon>Apiales</taxon>
        <taxon>Apiaceae</taxon>
        <taxon>Apioideae</taxon>
        <taxon>apioid superclade</taxon>
        <taxon>Tordylieae</taxon>
        <taxon>Tordyliinae</taxon>
        <taxon>Heracleum</taxon>
    </lineage>
</organism>
<dbReference type="SMART" id="SM00645">
    <property type="entry name" value="Pept_C1"/>
    <property type="match status" value="1"/>
</dbReference>
<accession>A0AAD8LZQ0</accession>
<dbReference type="Proteomes" id="UP001237642">
    <property type="component" value="Unassembled WGS sequence"/>
</dbReference>
<dbReference type="InterPro" id="IPR038765">
    <property type="entry name" value="Papain-like_cys_pep_sf"/>
</dbReference>
<dbReference type="AlphaFoldDB" id="A0AAD8LZQ0"/>
<feature type="domain" description="Peptidase C1A papain C-terminal" evidence="2">
    <location>
        <begin position="6"/>
        <end position="252"/>
    </location>
</feature>
<comment type="similarity">
    <text evidence="1">Belongs to the peptidase C1 family.</text>
</comment>
<dbReference type="Pfam" id="PF00112">
    <property type="entry name" value="Peptidase_C1"/>
    <property type="match status" value="1"/>
</dbReference>
<proteinExistence type="inferred from homology"/>
<dbReference type="SUPFAM" id="SSF54001">
    <property type="entry name" value="Cysteine proteinases"/>
    <property type="match status" value="1"/>
</dbReference>
<evidence type="ECO:0000313" key="4">
    <source>
        <dbReference type="Proteomes" id="UP001237642"/>
    </source>
</evidence>
<dbReference type="PANTHER" id="PTHR12411">
    <property type="entry name" value="CYSTEINE PROTEASE FAMILY C1-RELATED"/>
    <property type="match status" value="1"/>
</dbReference>
<dbReference type="InterPro" id="IPR000668">
    <property type="entry name" value="Peptidase_C1A_C"/>
</dbReference>
<comment type="caution">
    <text evidence="3">The sequence shown here is derived from an EMBL/GenBank/DDBJ whole genome shotgun (WGS) entry which is preliminary data.</text>
</comment>
<evidence type="ECO:0000313" key="3">
    <source>
        <dbReference type="EMBL" id="KAK1354289.1"/>
    </source>
</evidence>
<reference evidence="3" key="1">
    <citation type="submission" date="2023-02" db="EMBL/GenBank/DDBJ databases">
        <title>Genome of toxic invasive species Heracleum sosnowskyi carries increased number of genes despite the absence of recent whole-genome duplications.</title>
        <authorList>
            <person name="Schelkunov M."/>
            <person name="Shtratnikova V."/>
            <person name="Makarenko M."/>
            <person name="Klepikova A."/>
            <person name="Omelchenko D."/>
            <person name="Novikova G."/>
            <person name="Obukhova E."/>
            <person name="Bogdanov V."/>
            <person name="Penin A."/>
            <person name="Logacheva M."/>
        </authorList>
    </citation>
    <scope>NUCLEOTIDE SEQUENCE</scope>
    <source>
        <strain evidence="3">Hsosn_3</strain>
        <tissue evidence="3">Leaf</tissue>
    </source>
</reference>
<evidence type="ECO:0000256" key="1">
    <source>
        <dbReference type="ARBA" id="ARBA00008455"/>
    </source>
</evidence>
<sequence>MPTSDFYYQTTWRGFSPIFHQSSLPICWAAVAADSVVGLAKSEAKLKLKNHSDIPPLAVQEILDYVPFYNAHYVARKREEDGYFDQVPKAFEYIRDFGIHTAMAYPFKKRIEYHGATVEGHHLMLDKGSGAHYGGVKFERITIRGYETLLCSDYDVRSYVGVIAKHLRKQPLAAGIYVSEDFDSFKGNGIFEDDPTKSRFAHAVMLTGFGHECVTKQRSFWEIKYSSGLDFGDGTGYAKIPVELINVAWFPHGASIC</sequence>
<protein>
    <recommendedName>
        <fullName evidence="2">Peptidase C1A papain C-terminal domain-containing protein</fullName>
    </recommendedName>
</protein>
<evidence type="ECO:0000259" key="2">
    <source>
        <dbReference type="SMART" id="SM00645"/>
    </source>
</evidence>
<gene>
    <name evidence="3" type="ORF">POM88_047545</name>
</gene>